<sequence>MKTISKILALTGFLSFISCDSDDNNAVNISGDNNSVIELKNHSTTPAFVTKQSEFSDLKIYSILSSEDTLSESPNFVYGSMADGCGLLRNNDGTFTLINNIEADYSIARITLDATFKPIKGEYIVNSEATGNTAQCSGSLVTPEEHGFGPVYLSGGEWGAMPTNNVFMVDPYKSAADASVAEVLPAMGQWTIENAVPLHKDAFSGKTIVMIGDDSRGDAGGQLAMYVSNTVGDLHGGNLYGMKVGDGTITDNDLITGTEYNVEFVQLEQTTYNELNAESISKGVMAFNRVEDIDYRKGSEAAYREIYFNATGHSSNADTRTKYGRTYKLVLDENNPLVGKLTLVLNGDDLAGKAKTFHSPDNILVTENYAYIQEDPNGYVDDMVKQHDAYLYQYDLNTGALKVVLESAHRTVEAVDNGYASFDDRWGKWELTGMIDISDIINEPNTFLLIQQAHSWKSDNFLNPDGAGTDANSNNEGSILLVVKGLAR</sequence>
<gene>
    <name evidence="1" type="ORF">KAOT1_07723</name>
</gene>
<dbReference type="EMBL" id="ABIB01000005">
    <property type="protein sequence ID" value="EDP96040.1"/>
    <property type="molecule type" value="Genomic_DNA"/>
</dbReference>
<protein>
    <recommendedName>
        <fullName evidence="3">Phosphatase</fullName>
    </recommendedName>
</protein>
<dbReference type="RefSeq" id="WP_007094110.1">
    <property type="nucleotide sequence ID" value="NZ_CP142125.1"/>
</dbReference>
<accession>A9DXS5</accession>
<comment type="caution">
    <text evidence="1">The sequence shown here is derived from an EMBL/GenBank/DDBJ whole genome shotgun (WGS) entry which is preliminary data.</text>
</comment>
<dbReference type="STRING" id="391587.KAOT1_07723"/>
<name>A9DXS5_9FLAO</name>
<dbReference type="eggNOG" id="COG3211">
    <property type="taxonomic scope" value="Bacteria"/>
</dbReference>
<reference evidence="1 2" key="1">
    <citation type="journal article" date="2011" name="J. Bacteriol.">
        <title>Genome sequence of the algicidal bacterium Kordia algicida OT-1.</title>
        <authorList>
            <person name="Lee H.S."/>
            <person name="Kang S.G."/>
            <person name="Kwon K.K."/>
            <person name="Lee J.H."/>
            <person name="Kim S.J."/>
        </authorList>
    </citation>
    <scope>NUCLEOTIDE SEQUENCE [LARGE SCALE GENOMIC DNA]</scope>
    <source>
        <strain evidence="1 2">OT-1</strain>
    </source>
</reference>
<dbReference type="PROSITE" id="PS51257">
    <property type="entry name" value="PROKAR_LIPOPROTEIN"/>
    <property type="match status" value="1"/>
</dbReference>
<proteinExistence type="predicted"/>
<dbReference type="AlphaFoldDB" id="A9DXS5"/>
<dbReference type="Proteomes" id="UP000002945">
    <property type="component" value="Unassembled WGS sequence"/>
</dbReference>
<organism evidence="1 2">
    <name type="scientific">Kordia algicida OT-1</name>
    <dbReference type="NCBI Taxonomy" id="391587"/>
    <lineage>
        <taxon>Bacteria</taxon>
        <taxon>Pseudomonadati</taxon>
        <taxon>Bacteroidota</taxon>
        <taxon>Flavobacteriia</taxon>
        <taxon>Flavobacteriales</taxon>
        <taxon>Flavobacteriaceae</taxon>
        <taxon>Kordia</taxon>
    </lineage>
</organism>
<evidence type="ECO:0000313" key="2">
    <source>
        <dbReference type="Proteomes" id="UP000002945"/>
    </source>
</evidence>
<evidence type="ECO:0000313" key="1">
    <source>
        <dbReference type="EMBL" id="EDP96040.1"/>
    </source>
</evidence>
<keyword evidence="2" id="KW-1185">Reference proteome</keyword>
<dbReference type="HOGENOM" id="CLU_536241_0_0_10"/>
<evidence type="ECO:0008006" key="3">
    <source>
        <dbReference type="Google" id="ProtNLM"/>
    </source>
</evidence>